<proteinExistence type="predicted"/>
<accession>A0A7H8N0E0</accession>
<organism evidence="2 3">
    <name type="scientific">Streptomyces microflavus</name>
    <name type="common">Streptomyces lipmanii</name>
    <dbReference type="NCBI Taxonomy" id="1919"/>
    <lineage>
        <taxon>Bacteria</taxon>
        <taxon>Bacillati</taxon>
        <taxon>Actinomycetota</taxon>
        <taxon>Actinomycetes</taxon>
        <taxon>Kitasatosporales</taxon>
        <taxon>Streptomycetaceae</taxon>
        <taxon>Streptomyces</taxon>
    </lineage>
</organism>
<dbReference type="InterPro" id="IPR006311">
    <property type="entry name" value="TAT_signal"/>
</dbReference>
<dbReference type="Proteomes" id="UP000509345">
    <property type="component" value="Plasmid unnamed1"/>
</dbReference>
<name>A0A7H8N0E0_STRMI</name>
<reference evidence="2 3" key="1">
    <citation type="submission" date="2020-06" db="EMBL/GenBank/DDBJ databases">
        <title>Genome mining for natural products.</title>
        <authorList>
            <person name="Zhang B."/>
            <person name="Shi J."/>
            <person name="Ge H."/>
        </authorList>
    </citation>
    <scope>NUCLEOTIDE SEQUENCE [LARGE SCALE GENOMIC DNA]</scope>
    <source>
        <strain evidence="2 3">NA06532</strain>
        <plasmid evidence="2 3">unnamed1</plasmid>
    </source>
</reference>
<evidence type="ECO:0000256" key="1">
    <source>
        <dbReference type="SAM" id="SignalP"/>
    </source>
</evidence>
<geneLocation type="plasmid" evidence="2 3">
    <name>unnamed1</name>
</geneLocation>
<dbReference type="PROSITE" id="PS51318">
    <property type="entry name" value="TAT"/>
    <property type="match status" value="1"/>
</dbReference>
<dbReference type="EMBL" id="CP054927">
    <property type="protein sequence ID" value="QKW47910.1"/>
    <property type="molecule type" value="Genomic_DNA"/>
</dbReference>
<dbReference type="AlphaFoldDB" id="A0A7H8N0E0"/>
<protein>
    <recommendedName>
        <fullName evidence="4">Secreted protein</fullName>
    </recommendedName>
</protein>
<feature type="signal peptide" evidence="1">
    <location>
        <begin position="1"/>
        <end position="30"/>
    </location>
</feature>
<dbReference type="RefSeq" id="WP_176145782.1">
    <property type="nucleotide sequence ID" value="NZ_CP054927.1"/>
</dbReference>
<gene>
    <name evidence="2" type="ORF">HUT09_35940</name>
</gene>
<evidence type="ECO:0000313" key="3">
    <source>
        <dbReference type="Proteomes" id="UP000509345"/>
    </source>
</evidence>
<keyword evidence="2" id="KW-0614">Plasmid</keyword>
<dbReference type="GeneID" id="87636659"/>
<evidence type="ECO:0008006" key="4">
    <source>
        <dbReference type="Google" id="ProtNLM"/>
    </source>
</evidence>
<sequence>MMTKRYVLRSAAVASAVLCAGLGFLPPAQAAPEAQGAAAAVAWYCNEQSGYNYPTDYYEVRTKLCLGEQLGRVKPSLTFECKQKDWTGTWNSRECHATNMTFRLTAPDGTAYNGSMNDKTGNYFDIYGTTDAPCSVGTWKYEQVVTASFTGNYPASQDTSLSRDISISACS</sequence>
<feature type="chain" id="PRO_5028977583" description="Secreted protein" evidence="1">
    <location>
        <begin position="31"/>
        <end position="171"/>
    </location>
</feature>
<evidence type="ECO:0000313" key="2">
    <source>
        <dbReference type="EMBL" id="QKW47910.1"/>
    </source>
</evidence>
<keyword evidence="1" id="KW-0732">Signal</keyword>